<keyword evidence="7" id="KW-0998">Cell outer membrane</keyword>
<proteinExistence type="inferred from homology"/>
<keyword evidence="5" id="KW-0812">Transmembrane</keyword>
<evidence type="ECO:0000256" key="7">
    <source>
        <dbReference type="ARBA" id="ARBA00023237"/>
    </source>
</evidence>
<comment type="subcellular location">
    <subcellularLocation>
        <location evidence="1">Cell outer membrane</location>
    </subcellularLocation>
</comment>
<dbReference type="SUPFAM" id="SSF56954">
    <property type="entry name" value="Outer membrane efflux proteins (OEP)"/>
    <property type="match status" value="1"/>
</dbReference>
<keyword evidence="4" id="KW-1134">Transmembrane beta strand</keyword>
<evidence type="ECO:0000256" key="3">
    <source>
        <dbReference type="ARBA" id="ARBA00022448"/>
    </source>
</evidence>
<dbReference type="Pfam" id="PF02321">
    <property type="entry name" value="OEP"/>
    <property type="match status" value="1"/>
</dbReference>
<dbReference type="PANTHER" id="PTHR30026">
    <property type="entry name" value="OUTER MEMBRANE PROTEIN TOLC"/>
    <property type="match status" value="1"/>
</dbReference>
<dbReference type="InterPro" id="IPR003423">
    <property type="entry name" value="OMP_efflux"/>
</dbReference>
<dbReference type="EMBL" id="PTRA01000001">
    <property type="protein sequence ID" value="PQA61029.1"/>
    <property type="molecule type" value="Genomic_DNA"/>
</dbReference>
<dbReference type="GO" id="GO:0009279">
    <property type="term" value="C:cell outer membrane"/>
    <property type="evidence" value="ECO:0007669"/>
    <property type="project" value="UniProtKB-SubCell"/>
</dbReference>
<dbReference type="Gene3D" id="1.20.1600.10">
    <property type="entry name" value="Outer membrane efflux proteins (OEP)"/>
    <property type="match status" value="1"/>
</dbReference>
<evidence type="ECO:0000256" key="2">
    <source>
        <dbReference type="ARBA" id="ARBA00007613"/>
    </source>
</evidence>
<evidence type="ECO:0000313" key="9">
    <source>
        <dbReference type="Proteomes" id="UP000239590"/>
    </source>
</evidence>
<dbReference type="InterPro" id="IPR051906">
    <property type="entry name" value="TolC-like"/>
</dbReference>
<comment type="similarity">
    <text evidence="2">Belongs to the outer membrane factor (OMF) (TC 1.B.17) family.</text>
</comment>
<dbReference type="Proteomes" id="UP000239590">
    <property type="component" value="Unassembled WGS sequence"/>
</dbReference>
<keyword evidence="9" id="KW-1185">Reference proteome</keyword>
<dbReference type="AlphaFoldDB" id="A0A2S7ITM4"/>
<keyword evidence="3" id="KW-0813">Transport</keyword>
<dbReference type="PANTHER" id="PTHR30026:SF20">
    <property type="entry name" value="OUTER MEMBRANE PROTEIN TOLC"/>
    <property type="match status" value="1"/>
</dbReference>
<dbReference type="GO" id="GO:0015288">
    <property type="term" value="F:porin activity"/>
    <property type="evidence" value="ECO:0007669"/>
    <property type="project" value="TreeGrafter"/>
</dbReference>
<protein>
    <submittedName>
        <fullName evidence="8">TolC family protein</fullName>
    </submittedName>
</protein>
<evidence type="ECO:0000256" key="5">
    <source>
        <dbReference type="ARBA" id="ARBA00022692"/>
    </source>
</evidence>
<dbReference type="OrthoDB" id="654853at2"/>
<evidence type="ECO:0000256" key="6">
    <source>
        <dbReference type="ARBA" id="ARBA00023136"/>
    </source>
</evidence>
<evidence type="ECO:0000256" key="1">
    <source>
        <dbReference type="ARBA" id="ARBA00004442"/>
    </source>
</evidence>
<organism evidence="8 9">
    <name type="scientific">Siphonobacter curvatus</name>
    <dbReference type="NCBI Taxonomy" id="2094562"/>
    <lineage>
        <taxon>Bacteria</taxon>
        <taxon>Pseudomonadati</taxon>
        <taxon>Bacteroidota</taxon>
        <taxon>Cytophagia</taxon>
        <taxon>Cytophagales</taxon>
        <taxon>Cytophagaceae</taxon>
        <taxon>Siphonobacter</taxon>
    </lineage>
</organism>
<sequence length="470" mass="52796">MNSLPLNFLCRKSPRRFLLGACLLGALPSMGQVQTLREVLDRSVTQYPLLKAKQSEIQSAQQRESAALTERLPIVTLQHQYNYATNNSITGSVFNNEGTAVAISGGVRPENNYEGVFGSFTTAVAEWRVINFGRVKANIKAANAEVHRSEEDYANERFQHQVRVTDAYLTLLIQQKLVTIQQQNLDRAMTFKRIVDSGVRSGMRPGVDSSLATAEASRARILLLESQQQEQVQRLRLSELTGLVQDNLQVDSLSFYTQLPLSPAASDSLFRNHPALRFSRSQIDWAAARSTATSRSLWPTISLVGAGWARGSGVQNDGDVYRTDLSNGIRYQVGNYLFGVAARWNLTNALRLKREYRGEVAQTERFQHLYQEQDNRLQRIQRESETQFRVALEQARQAPVQLRAARQAYNQAQARYKNGLADLPTVLQTFLTLNRAEVDTYVSTSNAWRSLLRIAAAEGDLAVFLNQVPK</sequence>
<evidence type="ECO:0000313" key="8">
    <source>
        <dbReference type="EMBL" id="PQA61029.1"/>
    </source>
</evidence>
<gene>
    <name evidence="8" type="ORF">C5O19_07390</name>
</gene>
<name>A0A2S7ITM4_9BACT</name>
<comment type="caution">
    <text evidence="8">The sequence shown here is derived from an EMBL/GenBank/DDBJ whole genome shotgun (WGS) entry which is preliminary data.</text>
</comment>
<accession>A0A2S7ITM4</accession>
<keyword evidence="6" id="KW-0472">Membrane</keyword>
<evidence type="ECO:0000256" key="4">
    <source>
        <dbReference type="ARBA" id="ARBA00022452"/>
    </source>
</evidence>
<dbReference type="GO" id="GO:0015562">
    <property type="term" value="F:efflux transmembrane transporter activity"/>
    <property type="evidence" value="ECO:0007669"/>
    <property type="project" value="InterPro"/>
</dbReference>
<reference evidence="9" key="1">
    <citation type="submission" date="2018-02" db="EMBL/GenBank/DDBJ databases">
        <title>Genome sequencing of Solimonas sp. HR-BB.</title>
        <authorList>
            <person name="Lee Y."/>
            <person name="Jeon C.O."/>
        </authorList>
    </citation>
    <scope>NUCLEOTIDE SEQUENCE [LARGE SCALE GENOMIC DNA]</scope>
    <source>
        <strain evidence="9">HR-U</strain>
    </source>
</reference>
<dbReference type="GO" id="GO:1990281">
    <property type="term" value="C:efflux pump complex"/>
    <property type="evidence" value="ECO:0007669"/>
    <property type="project" value="TreeGrafter"/>
</dbReference>